<accession>A0A8X6UQX5</accession>
<protein>
    <submittedName>
        <fullName evidence="1">Histone-lysine N-methyltransferase SETMAR</fullName>
    </submittedName>
</protein>
<keyword evidence="2" id="KW-1185">Reference proteome</keyword>
<gene>
    <name evidence="1" type="primary">NCL1_25708</name>
    <name evidence="1" type="ORF">TNCV_2852811</name>
</gene>
<reference evidence="1" key="1">
    <citation type="submission" date="2020-08" db="EMBL/GenBank/DDBJ databases">
        <title>Multicomponent nature underlies the extraordinary mechanical properties of spider dragline silk.</title>
        <authorList>
            <person name="Kono N."/>
            <person name="Nakamura H."/>
            <person name="Mori M."/>
            <person name="Yoshida Y."/>
            <person name="Ohtoshi R."/>
            <person name="Malay A.D."/>
            <person name="Moran D.A.P."/>
            <person name="Tomita M."/>
            <person name="Numata K."/>
            <person name="Arakawa K."/>
        </authorList>
    </citation>
    <scope>NUCLEOTIDE SEQUENCE</scope>
</reference>
<name>A0A8X6UQX5_TRICX</name>
<sequence length="337" mass="39284">MLSFTLALGQKQHINSRHNEKIVNNFIKRVISPLLKRKRIKTGTSDKSRLEQAHWDSLRVENNQTERNNVSQIEKENRLLGKTPTETYSMLVRVCEGQALSMKCVYERFTRFREGRESVSDNLRSERPTTFVSDENIERRGYDPSSPKEVHDFFSVHDNALPHTANIAKQFLAKKRVVQIEHPPFSPYLNPPEFFLFRRFKLDIPDIQRNVTRLLNSIPKKTSCKVFSTCITDLSGAEIWETTISKDSKVTFVNISSALMLHDYSPLYCQRFINFLPLKIERPPSGRKTKRQELIANKAKRFVVLIVSDFPFFRTSKTLFCCRHILRSFPTTRATRV</sequence>
<comment type="caution">
    <text evidence="1">The sequence shown here is derived from an EMBL/GenBank/DDBJ whole genome shotgun (WGS) entry which is preliminary data.</text>
</comment>
<dbReference type="EMBL" id="BMAU01021067">
    <property type="protein sequence ID" value="GFX88981.1"/>
    <property type="molecule type" value="Genomic_DNA"/>
</dbReference>
<dbReference type="PANTHER" id="PTHR46060:SF1">
    <property type="entry name" value="MARINER MOS1 TRANSPOSASE-LIKE PROTEIN"/>
    <property type="match status" value="1"/>
</dbReference>
<dbReference type="Gene3D" id="3.30.420.10">
    <property type="entry name" value="Ribonuclease H-like superfamily/Ribonuclease H"/>
    <property type="match status" value="1"/>
</dbReference>
<dbReference type="AlphaFoldDB" id="A0A8X6UQX5"/>
<dbReference type="Proteomes" id="UP000887159">
    <property type="component" value="Unassembled WGS sequence"/>
</dbReference>
<dbReference type="GO" id="GO:0003676">
    <property type="term" value="F:nucleic acid binding"/>
    <property type="evidence" value="ECO:0007669"/>
    <property type="project" value="InterPro"/>
</dbReference>
<evidence type="ECO:0000313" key="1">
    <source>
        <dbReference type="EMBL" id="GFX88981.1"/>
    </source>
</evidence>
<evidence type="ECO:0000313" key="2">
    <source>
        <dbReference type="Proteomes" id="UP000887159"/>
    </source>
</evidence>
<organism evidence="1 2">
    <name type="scientific">Trichonephila clavipes</name>
    <name type="common">Golden silk orbweaver</name>
    <name type="synonym">Nephila clavipes</name>
    <dbReference type="NCBI Taxonomy" id="2585209"/>
    <lineage>
        <taxon>Eukaryota</taxon>
        <taxon>Metazoa</taxon>
        <taxon>Ecdysozoa</taxon>
        <taxon>Arthropoda</taxon>
        <taxon>Chelicerata</taxon>
        <taxon>Arachnida</taxon>
        <taxon>Araneae</taxon>
        <taxon>Araneomorphae</taxon>
        <taxon>Entelegynae</taxon>
        <taxon>Araneoidea</taxon>
        <taxon>Nephilidae</taxon>
        <taxon>Trichonephila</taxon>
    </lineage>
</organism>
<dbReference type="InterPro" id="IPR036397">
    <property type="entry name" value="RNaseH_sf"/>
</dbReference>
<dbReference type="PANTHER" id="PTHR46060">
    <property type="entry name" value="MARINER MOS1 TRANSPOSASE-LIKE PROTEIN"/>
    <property type="match status" value="1"/>
</dbReference>
<proteinExistence type="predicted"/>
<dbReference type="InterPro" id="IPR052709">
    <property type="entry name" value="Transposase-MT_Hybrid"/>
</dbReference>